<dbReference type="PROSITE" id="PS00039">
    <property type="entry name" value="DEAD_ATP_HELICASE"/>
    <property type="match status" value="1"/>
</dbReference>
<dbReference type="Gene3D" id="3.40.50.300">
    <property type="entry name" value="P-loop containing nucleotide triphosphate hydrolases"/>
    <property type="match status" value="2"/>
</dbReference>
<comment type="catalytic activity">
    <reaction evidence="8">
        <text>ATP + H2O = ADP + phosphate + H(+)</text>
        <dbReference type="Rhea" id="RHEA:13065"/>
        <dbReference type="ChEBI" id="CHEBI:15377"/>
        <dbReference type="ChEBI" id="CHEBI:15378"/>
        <dbReference type="ChEBI" id="CHEBI:30616"/>
        <dbReference type="ChEBI" id="CHEBI:43474"/>
        <dbReference type="ChEBI" id="CHEBI:456216"/>
        <dbReference type="EC" id="3.6.4.13"/>
    </reaction>
</comment>
<evidence type="ECO:0000259" key="12">
    <source>
        <dbReference type="PROSITE" id="PS51195"/>
    </source>
</evidence>
<keyword evidence="4 7" id="KW-0067">ATP-binding</keyword>
<dbReference type="KEGG" id="mng:MNEG_5457"/>
<dbReference type="SUPFAM" id="SSF52540">
    <property type="entry name" value="P-loop containing nucleoside triphosphate hydrolases"/>
    <property type="match status" value="1"/>
</dbReference>
<dbReference type="PROSITE" id="PS51192">
    <property type="entry name" value="HELICASE_ATP_BIND_1"/>
    <property type="match status" value="1"/>
</dbReference>
<feature type="domain" description="Helicase C-terminal" evidence="11">
    <location>
        <begin position="376"/>
        <end position="540"/>
    </location>
</feature>
<dbReference type="PROSITE" id="PS51194">
    <property type="entry name" value="HELICASE_CTER"/>
    <property type="match status" value="1"/>
</dbReference>
<dbReference type="CDD" id="cd18787">
    <property type="entry name" value="SF2_C_DEAD"/>
    <property type="match status" value="1"/>
</dbReference>
<feature type="compositionally biased region" description="Gly residues" evidence="9">
    <location>
        <begin position="1"/>
        <end position="42"/>
    </location>
</feature>
<comment type="function">
    <text evidence="8">RNA helicase.</text>
</comment>
<dbReference type="Pfam" id="PF00271">
    <property type="entry name" value="Helicase_C"/>
    <property type="match status" value="1"/>
</dbReference>
<evidence type="ECO:0000256" key="1">
    <source>
        <dbReference type="ARBA" id="ARBA00022741"/>
    </source>
</evidence>
<comment type="domain">
    <text evidence="8">The Q motif is unique to and characteristic of the DEAD box family of RNA helicases and controls ATP binding and hydrolysis.</text>
</comment>
<feature type="compositionally biased region" description="Basic residues" evidence="9">
    <location>
        <begin position="95"/>
        <end position="104"/>
    </location>
</feature>
<feature type="domain" description="DEAD-box RNA helicase Q" evidence="12">
    <location>
        <begin position="146"/>
        <end position="175"/>
    </location>
</feature>
<dbReference type="InterPro" id="IPR011545">
    <property type="entry name" value="DEAD/DEAH_box_helicase_dom"/>
</dbReference>
<dbReference type="GO" id="GO:0003724">
    <property type="term" value="F:RNA helicase activity"/>
    <property type="evidence" value="ECO:0007669"/>
    <property type="project" value="UniProtKB-EC"/>
</dbReference>
<evidence type="ECO:0000313" key="13">
    <source>
        <dbReference type="EMBL" id="KIZ02505.1"/>
    </source>
</evidence>
<organism evidence="13 14">
    <name type="scientific">Monoraphidium neglectum</name>
    <dbReference type="NCBI Taxonomy" id="145388"/>
    <lineage>
        <taxon>Eukaryota</taxon>
        <taxon>Viridiplantae</taxon>
        <taxon>Chlorophyta</taxon>
        <taxon>core chlorophytes</taxon>
        <taxon>Chlorophyceae</taxon>
        <taxon>CS clade</taxon>
        <taxon>Sphaeropleales</taxon>
        <taxon>Selenastraceae</taxon>
        <taxon>Monoraphidium</taxon>
    </lineage>
</organism>
<dbReference type="GO" id="GO:0016887">
    <property type="term" value="F:ATP hydrolysis activity"/>
    <property type="evidence" value="ECO:0007669"/>
    <property type="project" value="RHEA"/>
</dbReference>
<keyword evidence="1 7" id="KW-0547">Nucleotide-binding</keyword>
<dbReference type="InterPro" id="IPR001650">
    <property type="entry name" value="Helicase_C-like"/>
</dbReference>
<keyword evidence="14" id="KW-1185">Reference proteome</keyword>
<name>A0A0D2MHF2_9CHLO</name>
<dbReference type="STRING" id="145388.A0A0D2MHF2"/>
<dbReference type="PROSITE" id="PS51195">
    <property type="entry name" value="Q_MOTIF"/>
    <property type="match status" value="1"/>
</dbReference>
<feature type="short sequence motif" description="Q motif" evidence="6">
    <location>
        <begin position="146"/>
        <end position="175"/>
    </location>
</feature>
<dbReference type="RefSeq" id="XP_013901524.1">
    <property type="nucleotide sequence ID" value="XM_014046070.1"/>
</dbReference>
<accession>A0A0D2MHF2</accession>
<reference evidence="13 14" key="1">
    <citation type="journal article" date="2013" name="BMC Genomics">
        <title>Reconstruction of the lipid metabolism for the microalga Monoraphidium neglectum from its genome sequence reveals characteristics suitable for biofuel production.</title>
        <authorList>
            <person name="Bogen C."/>
            <person name="Al-Dilaimi A."/>
            <person name="Albersmeier A."/>
            <person name="Wichmann J."/>
            <person name="Grundmann M."/>
            <person name="Rupp O."/>
            <person name="Lauersen K.J."/>
            <person name="Blifernez-Klassen O."/>
            <person name="Kalinowski J."/>
            <person name="Goesmann A."/>
            <person name="Mussgnug J.H."/>
            <person name="Kruse O."/>
        </authorList>
    </citation>
    <scope>NUCLEOTIDE SEQUENCE [LARGE SCALE GENOMIC DNA]</scope>
    <source>
        <strain evidence="13 14">SAG 48.87</strain>
    </source>
</reference>
<evidence type="ECO:0000256" key="4">
    <source>
        <dbReference type="ARBA" id="ARBA00022840"/>
    </source>
</evidence>
<feature type="compositionally biased region" description="Gly residues" evidence="9">
    <location>
        <begin position="58"/>
        <end position="75"/>
    </location>
</feature>
<dbReference type="GeneID" id="25738334"/>
<evidence type="ECO:0000256" key="2">
    <source>
        <dbReference type="ARBA" id="ARBA00022801"/>
    </source>
</evidence>
<evidence type="ECO:0000256" key="6">
    <source>
        <dbReference type="PROSITE-ProRule" id="PRU00552"/>
    </source>
</evidence>
<evidence type="ECO:0000313" key="14">
    <source>
        <dbReference type="Proteomes" id="UP000054498"/>
    </source>
</evidence>
<dbReference type="InterPro" id="IPR000629">
    <property type="entry name" value="RNA-helicase_DEAD-box_CS"/>
</dbReference>
<dbReference type="InterPro" id="IPR014001">
    <property type="entry name" value="Helicase_ATP-bd"/>
</dbReference>
<feature type="domain" description="Helicase ATP-binding" evidence="10">
    <location>
        <begin position="178"/>
        <end position="361"/>
    </location>
</feature>
<dbReference type="SMART" id="SM00490">
    <property type="entry name" value="HELICc"/>
    <property type="match status" value="1"/>
</dbReference>
<keyword evidence="3 7" id="KW-0347">Helicase</keyword>
<evidence type="ECO:0000256" key="3">
    <source>
        <dbReference type="ARBA" id="ARBA00022806"/>
    </source>
</evidence>
<dbReference type="GO" id="GO:0005524">
    <property type="term" value="F:ATP binding"/>
    <property type="evidence" value="ECO:0007669"/>
    <property type="project" value="UniProtKB-UniRule"/>
</dbReference>
<dbReference type="Pfam" id="PF00270">
    <property type="entry name" value="DEAD"/>
    <property type="match status" value="1"/>
</dbReference>
<comment type="similarity">
    <text evidence="7">Belongs to the DEAD box helicase family.</text>
</comment>
<keyword evidence="5 8" id="KW-0694">RNA-binding</keyword>
<dbReference type="Proteomes" id="UP000054498">
    <property type="component" value="Unassembled WGS sequence"/>
</dbReference>
<evidence type="ECO:0000256" key="8">
    <source>
        <dbReference type="RuleBase" id="RU365068"/>
    </source>
</evidence>
<evidence type="ECO:0000256" key="5">
    <source>
        <dbReference type="ARBA" id="ARBA00022884"/>
    </source>
</evidence>
<keyword evidence="2 7" id="KW-0378">Hydrolase</keyword>
<sequence>MNGAQDGRGGGQGGGRRGGGGSGSQGPGGAQQRFGGGGGAGGSAAADGGGPRKRSRGSRGGGGRGGQGVQGGGAPAGAHQAQQPRQQAPAAPLLQHHHEHHRQPHFQPQLPQQRQYATLSAAAAAAALEHQQGGGPRVENSVLTQSAFADLQLHPLTLSAMEQVFGYRYMSEVQAAAIPVALTGRDILAKAKTGTGKTLAFLIPVVERLARQPAVQVGGAIRCLVLAPSRELAEQIRKEAEKLLSTHGAQRGVQMVIGGTNINRERSGLSRAPCDVLVATPGRLQDHLDTTEGFAGRLWGVQVLVMDEADRLLDMGFKPAIEKICRHLPPATQRQSLMFTATVPQGVQEVAKLLMGGKDVAMVNTVKDDDGPGHKSIKQEHLVVPGRDLVPALWHVLHAQMAQEPGSYKVIVFFTTARAAQFYANLMRAAGVQCLDLHSRLSQKQRDTATAAFAKGNGVLLFASDVIARGMDFPDVTLVVQVGLTDATQYEHRVGRTGRAGKTGLALLLLTDDEESMLRLLSGFPVTPAGRSSEITGGLTGGRGAAPPAVPPALARAYDLVGRDGELKASADKAFVATLGFLAGGGPARAPAPGRLFAWTDA</sequence>
<feature type="compositionally biased region" description="Low complexity" evidence="9">
    <location>
        <begin position="76"/>
        <end position="94"/>
    </location>
</feature>
<dbReference type="PANTHER" id="PTHR24031">
    <property type="entry name" value="RNA HELICASE"/>
    <property type="match status" value="1"/>
</dbReference>
<gene>
    <name evidence="13" type="ORF">MNEG_5457</name>
</gene>
<feature type="region of interest" description="Disordered" evidence="9">
    <location>
        <begin position="1"/>
        <end position="118"/>
    </location>
</feature>
<dbReference type="InterPro" id="IPR014014">
    <property type="entry name" value="RNA_helicase_DEAD_Q_motif"/>
</dbReference>
<proteinExistence type="inferred from homology"/>
<dbReference type="GO" id="GO:0003723">
    <property type="term" value="F:RNA binding"/>
    <property type="evidence" value="ECO:0007669"/>
    <property type="project" value="UniProtKB-UniRule"/>
</dbReference>
<protein>
    <recommendedName>
        <fullName evidence="8">ATP-dependent RNA helicase</fullName>
        <ecNumber evidence="8">3.6.4.13</ecNumber>
    </recommendedName>
</protein>
<evidence type="ECO:0000259" key="10">
    <source>
        <dbReference type="PROSITE" id="PS51192"/>
    </source>
</evidence>
<dbReference type="AlphaFoldDB" id="A0A0D2MHF2"/>
<dbReference type="InterPro" id="IPR027417">
    <property type="entry name" value="P-loop_NTPase"/>
</dbReference>
<dbReference type="OrthoDB" id="193716at2759"/>
<evidence type="ECO:0000256" key="7">
    <source>
        <dbReference type="RuleBase" id="RU000492"/>
    </source>
</evidence>
<evidence type="ECO:0000256" key="9">
    <source>
        <dbReference type="SAM" id="MobiDB-lite"/>
    </source>
</evidence>
<dbReference type="EMBL" id="KK101033">
    <property type="protein sequence ID" value="KIZ02505.1"/>
    <property type="molecule type" value="Genomic_DNA"/>
</dbReference>
<evidence type="ECO:0000259" key="11">
    <source>
        <dbReference type="PROSITE" id="PS51194"/>
    </source>
</evidence>
<dbReference type="EC" id="3.6.4.13" evidence="8"/>
<dbReference type="SMART" id="SM00487">
    <property type="entry name" value="DEXDc"/>
    <property type="match status" value="1"/>
</dbReference>